<evidence type="ECO:0000313" key="5">
    <source>
        <dbReference type="Proteomes" id="UP000576969"/>
    </source>
</evidence>
<feature type="region of interest" description="Disordered" evidence="3">
    <location>
        <begin position="454"/>
        <end position="473"/>
    </location>
</feature>
<dbReference type="Pfam" id="PF10609">
    <property type="entry name" value="ParA"/>
    <property type="match status" value="1"/>
</dbReference>
<keyword evidence="4" id="KW-0969">Cilium</keyword>
<dbReference type="InterPro" id="IPR027417">
    <property type="entry name" value="P-loop_NTPase"/>
</dbReference>
<dbReference type="GO" id="GO:0009898">
    <property type="term" value="C:cytoplasmic side of plasma membrane"/>
    <property type="evidence" value="ECO:0007669"/>
    <property type="project" value="TreeGrafter"/>
</dbReference>
<protein>
    <submittedName>
        <fullName evidence="4">MinD-like ATPase involved in chromosome partitioning or flagellar assembly</fullName>
    </submittedName>
</protein>
<keyword evidence="1" id="KW-0547">Nucleotide-binding</keyword>
<dbReference type="GO" id="GO:0005524">
    <property type="term" value="F:ATP binding"/>
    <property type="evidence" value="ECO:0007669"/>
    <property type="project" value="UniProtKB-KW"/>
</dbReference>
<dbReference type="EMBL" id="JACCBV010000001">
    <property type="protein sequence ID" value="NYE20971.1"/>
    <property type="molecule type" value="Genomic_DNA"/>
</dbReference>
<dbReference type="RefSeq" id="WP_343048789.1">
    <property type="nucleotide sequence ID" value="NZ_JACCBV010000001.1"/>
</dbReference>
<evidence type="ECO:0000256" key="1">
    <source>
        <dbReference type="ARBA" id="ARBA00022741"/>
    </source>
</evidence>
<gene>
    <name evidence="4" type="ORF">BJ991_002999</name>
</gene>
<dbReference type="InterPro" id="IPR050625">
    <property type="entry name" value="ParA/MinD_ATPase"/>
</dbReference>
<dbReference type="InterPro" id="IPR033756">
    <property type="entry name" value="YlxH/NBP35"/>
</dbReference>
<evidence type="ECO:0000256" key="3">
    <source>
        <dbReference type="SAM" id="MobiDB-lite"/>
    </source>
</evidence>
<keyword evidence="4" id="KW-0282">Flagellum</keyword>
<dbReference type="SUPFAM" id="SSF52540">
    <property type="entry name" value="P-loop containing nucleoside triphosphate hydrolases"/>
    <property type="match status" value="1"/>
</dbReference>
<keyword evidence="2" id="KW-0067">ATP-binding</keyword>
<reference evidence="4 5" key="1">
    <citation type="submission" date="2020-07" db="EMBL/GenBank/DDBJ databases">
        <title>Sequencing the genomes of 1000 actinobacteria strains.</title>
        <authorList>
            <person name="Klenk H.-P."/>
        </authorList>
    </citation>
    <scope>NUCLEOTIDE SEQUENCE [LARGE SCALE GENOMIC DNA]</scope>
    <source>
        <strain evidence="4 5">DSM 24662</strain>
    </source>
</reference>
<feature type="compositionally biased region" description="Basic and acidic residues" evidence="3">
    <location>
        <begin position="146"/>
        <end position="155"/>
    </location>
</feature>
<dbReference type="GO" id="GO:0005829">
    <property type="term" value="C:cytosol"/>
    <property type="evidence" value="ECO:0007669"/>
    <property type="project" value="TreeGrafter"/>
</dbReference>
<dbReference type="Proteomes" id="UP000576969">
    <property type="component" value="Unassembled WGS sequence"/>
</dbReference>
<dbReference type="AlphaFoldDB" id="A0A7Y9GQY3"/>
<dbReference type="Gene3D" id="3.40.50.300">
    <property type="entry name" value="P-loop containing nucleotide triphosphate hydrolases"/>
    <property type="match status" value="1"/>
</dbReference>
<evidence type="ECO:0000313" key="4">
    <source>
        <dbReference type="EMBL" id="NYE20971.1"/>
    </source>
</evidence>
<dbReference type="GO" id="GO:0051782">
    <property type="term" value="P:negative regulation of cell division"/>
    <property type="evidence" value="ECO:0007669"/>
    <property type="project" value="TreeGrafter"/>
</dbReference>
<accession>A0A7Y9GQY3</accession>
<sequence>MRVLIAVDEPWTERLVAGLEREGVEIAAVVAASEMSVASRDPASYAPGAGKGAVVDLLHDVDVVVLQASRDTLTADVVALCDRRGVRIAPLSAAPGDERVAGLFGLPPAMPVDVEPWRLAEALDAPRIGSGRADAVGAPRAARGTPPRDEVRPPAERAAGAPPTVHNVHAWPVEREPEAHRPGPSAPRVIVVWGPAGSPGRTTMAIELAVELARGGRHVGLVDADSHAPSLALVLGLADEGPGFAAACRQAELGGLDARELTRIATPLGRSGVDVLTGINRPSRWPELSDARVTGALAACRDWAEHTVVDVAAPLERDEEIMSDLEGPRRNAATLAALRSADLVVAVVGADPVGVSRFLRAYPELRSTIGSTPVAVVANRLRGGTLGVDARGQVRRTLDRFAGIEDVWFVPADHKAADASILAARPIAEVAPRSSFALALRRFVGEAVVPPAAPARRTPRRRARKQREAAVAG</sequence>
<organism evidence="4 5">
    <name type="scientific">Microbacterium immunditiarum</name>
    <dbReference type="NCBI Taxonomy" id="337480"/>
    <lineage>
        <taxon>Bacteria</taxon>
        <taxon>Bacillati</taxon>
        <taxon>Actinomycetota</taxon>
        <taxon>Actinomycetes</taxon>
        <taxon>Micrococcales</taxon>
        <taxon>Microbacteriaceae</taxon>
        <taxon>Microbacterium</taxon>
    </lineage>
</organism>
<dbReference type="PANTHER" id="PTHR43384">
    <property type="entry name" value="SEPTUM SITE-DETERMINING PROTEIN MIND HOMOLOG, CHLOROPLASTIC-RELATED"/>
    <property type="match status" value="1"/>
</dbReference>
<proteinExistence type="predicted"/>
<dbReference type="GO" id="GO:0016887">
    <property type="term" value="F:ATP hydrolysis activity"/>
    <property type="evidence" value="ECO:0007669"/>
    <property type="project" value="TreeGrafter"/>
</dbReference>
<keyword evidence="4" id="KW-0966">Cell projection</keyword>
<feature type="region of interest" description="Disordered" evidence="3">
    <location>
        <begin position="130"/>
        <end position="163"/>
    </location>
</feature>
<dbReference type="PANTHER" id="PTHR43384:SF6">
    <property type="entry name" value="SEPTUM SITE-DETERMINING PROTEIN MIND HOMOLOG, CHLOROPLASTIC"/>
    <property type="match status" value="1"/>
</dbReference>
<name>A0A7Y9GQY3_9MICO</name>
<keyword evidence="5" id="KW-1185">Reference proteome</keyword>
<comment type="caution">
    <text evidence="4">The sequence shown here is derived from an EMBL/GenBank/DDBJ whole genome shotgun (WGS) entry which is preliminary data.</text>
</comment>
<evidence type="ECO:0000256" key="2">
    <source>
        <dbReference type="ARBA" id="ARBA00022840"/>
    </source>
</evidence>